<organism evidence="3 4">
    <name type="scientific">Nocardia iowensis</name>
    <dbReference type="NCBI Taxonomy" id="204891"/>
    <lineage>
        <taxon>Bacteria</taxon>
        <taxon>Bacillati</taxon>
        <taxon>Actinomycetota</taxon>
        <taxon>Actinomycetes</taxon>
        <taxon>Mycobacteriales</taxon>
        <taxon>Nocardiaceae</taxon>
        <taxon>Nocardia</taxon>
    </lineage>
</organism>
<evidence type="ECO:0000256" key="1">
    <source>
        <dbReference type="SAM" id="MobiDB-lite"/>
    </source>
</evidence>
<dbReference type="EMBL" id="CP078145">
    <property type="protein sequence ID" value="QXN92007.1"/>
    <property type="molecule type" value="Genomic_DNA"/>
</dbReference>
<feature type="domain" description="DUF1918" evidence="2">
    <location>
        <begin position="1"/>
        <end position="57"/>
    </location>
</feature>
<evidence type="ECO:0000313" key="3">
    <source>
        <dbReference type="EMBL" id="QXN92007.1"/>
    </source>
</evidence>
<protein>
    <submittedName>
        <fullName evidence="3">DUF1918 domain-containing protein</fullName>
    </submittedName>
</protein>
<evidence type="ECO:0000313" key="4">
    <source>
        <dbReference type="Proteomes" id="UP000694257"/>
    </source>
</evidence>
<sequence>MMANVGDRLHVHGHVVGQGDRHGQIIEVRGPDGSPPYLVRYPDGHESLVYPGPDATVEPAH</sequence>
<dbReference type="InterPro" id="IPR015035">
    <property type="entry name" value="DUF1918"/>
</dbReference>
<reference evidence="3 4" key="1">
    <citation type="submission" date="2021-07" db="EMBL/GenBank/DDBJ databases">
        <title>Whole Genome Sequence of Nocardia Iowensis.</title>
        <authorList>
            <person name="Lamm A."/>
            <person name="Collins-Fairclough A.M."/>
            <person name="Bunk B."/>
            <person name="Sproer C."/>
        </authorList>
    </citation>
    <scope>NUCLEOTIDE SEQUENCE [LARGE SCALE GENOMIC DNA]</scope>
    <source>
        <strain evidence="3 4">NRRL 5646</strain>
    </source>
</reference>
<gene>
    <name evidence="3" type="ORF">KV110_02120</name>
</gene>
<dbReference type="Proteomes" id="UP000694257">
    <property type="component" value="Chromosome"/>
</dbReference>
<name>A0ABX8RSN6_NOCIO</name>
<proteinExistence type="predicted"/>
<dbReference type="Pfam" id="PF08940">
    <property type="entry name" value="DUF1918"/>
    <property type="match status" value="1"/>
</dbReference>
<feature type="region of interest" description="Disordered" evidence="1">
    <location>
        <begin position="1"/>
        <end position="34"/>
    </location>
</feature>
<keyword evidence="4" id="KW-1185">Reference proteome</keyword>
<dbReference type="RefSeq" id="WP_218472855.1">
    <property type="nucleotide sequence ID" value="NZ_BAABJN010000009.1"/>
</dbReference>
<evidence type="ECO:0000259" key="2">
    <source>
        <dbReference type="Pfam" id="PF08940"/>
    </source>
</evidence>
<accession>A0ABX8RSN6</accession>